<accession>A0A258CVT6</accession>
<gene>
    <name evidence="2" type="ORF">B7Z12_17500</name>
</gene>
<feature type="region of interest" description="Disordered" evidence="1">
    <location>
        <begin position="1"/>
        <end position="27"/>
    </location>
</feature>
<reference evidence="2 3" key="1">
    <citation type="submission" date="2017-03" db="EMBL/GenBank/DDBJ databases">
        <title>Lifting the veil on microbial sulfur biogeochemistry in mining wastewaters.</title>
        <authorList>
            <person name="Kantor R.S."/>
            <person name="Colenbrander Nelson T."/>
            <person name="Marshall S."/>
            <person name="Bennett D."/>
            <person name="Apte S."/>
            <person name="Camacho D."/>
            <person name="Thomas B.C."/>
            <person name="Warren L.A."/>
            <person name="Banfield J.F."/>
        </authorList>
    </citation>
    <scope>NUCLEOTIDE SEQUENCE [LARGE SCALE GENOMIC DNA]</scope>
    <source>
        <strain evidence="2">32-67-7</strain>
    </source>
</reference>
<sequence>MNKPTKPEADDVDDLSDLYGGAPPNEVQWDAWMEANRDEVNASLRRARQEFAEGKSAPWEPEAIMSEVRGHLRKQGR</sequence>
<dbReference type="Proteomes" id="UP000215616">
    <property type="component" value="Unassembled WGS sequence"/>
</dbReference>
<evidence type="ECO:0000313" key="3">
    <source>
        <dbReference type="Proteomes" id="UP000215616"/>
    </source>
</evidence>
<organism evidence="2 3">
    <name type="scientific">Caulobacter vibrioides</name>
    <name type="common">Caulobacter crescentus</name>
    <dbReference type="NCBI Taxonomy" id="155892"/>
    <lineage>
        <taxon>Bacteria</taxon>
        <taxon>Pseudomonadati</taxon>
        <taxon>Pseudomonadota</taxon>
        <taxon>Alphaproteobacteria</taxon>
        <taxon>Caulobacterales</taxon>
        <taxon>Caulobacteraceae</taxon>
        <taxon>Caulobacter</taxon>
    </lineage>
</organism>
<dbReference type="AlphaFoldDB" id="A0A258CVT6"/>
<comment type="caution">
    <text evidence="2">The sequence shown here is derived from an EMBL/GenBank/DDBJ whole genome shotgun (WGS) entry which is preliminary data.</text>
</comment>
<evidence type="ECO:0000313" key="2">
    <source>
        <dbReference type="EMBL" id="OYW99754.1"/>
    </source>
</evidence>
<dbReference type="EMBL" id="NCDQ01000369">
    <property type="protein sequence ID" value="OYW99754.1"/>
    <property type="molecule type" value="Genomic_DNA"/>
</dbReference>
<evidence type="ECO:0000256" key="1">
    <source>
        <dbReference type="SAM" id="MobiDB-lite"/>
    </source>
</evidence>
<protein>
    <submittedName>
        <fullName evidence="2">Uncharacterized protein</fullName>
    </submittedName>
</protein>
<proteinExistence type="predicted"/>
<name>A0A258CVT6_CAUVI</name>